<dbReference type="AlphaFoldDB" id="A0A9W7FAV0"/>
<evidence type="ECO:0000313" key="7">
    <source>
        <dbReference type="EMBL" id="GMI07984.1"/>
    </source>
</evidence>
<comment type="caution">
    <text evidence="7">The sequence shown here is derived from an EMBL/GenBank/DDBJ whole genome shotgun (WGS) entry which is preliminary data.</text>
</comment>
<feature type="region of interest" description="Disordered" evidence="5">
    <location>
        <begin position="438"/>
        <end position="662"/>
    </location>
</feature>
<feature type="coiled-coil region" evidence="4">
    <location>
        <begin position="328"/>
        <end position="367"/>
    </location>
</feature>
<keyword evidence="3" id="KW-0106">Calcium</keyword>
<feature type="compositionally biased region" description="Pro residues" evidence="5">
    <location>
        <begin position="499"/>
        <end position="508"/>
    </location>
</feature>
<dbReference type="InterPro" id="IPR002048">
    <property type="entry name" value="EF_hand_dom"/>
</dbReference>
<evidence type="ECO:0000256" key="5">
    <source>
        <dbReference type="SAM" id="MobiDB-lite"/>
    </source>
</evidence>
<dbReference type="Proteomes" id="UP001165122">
    <property type="component" value="Unassembled WGS sequence"/>
</dbReference>
<feature type="domain" description="EF-hand" evidence="6">
    <location>
        <begin position="132"/>
        <end position="167"/>
    </location>
</feature>
<feature type="compositionally biased region" description="Basic and acidic residues" evidence="5">
    <location>
        <begin position="453"/>
        <end position="473"/>
    </location>
</feature>
<dbReference type="PROSITE" id="PS00018">
    <property type="entry name" value="EF_HAND_1"/>
    <property type="match status" value="1"/>
</dbReference>
<dbReference type="EMBL" id="BRXW01000116">
    <property type="protein sequence ID" value="GMI07984.1"/>
    <property type="molecule type" value="Genomic_DNA"/>
</dbReference>
<evidence type="ECO:0000259" key="6">
    <source>
        <dbReference type="PROSITE" id="PS50222"/>
    </source>
</evidence>
<sequence>MPDLAGDLDAELKKALKGPTMGEKLMSTLRSILEPLGCYISIPPYQPDNQDWEITFGALGLDYRTINKFWKIFYKMNKTHDGEVSIIEFMNYFDLNRTPYVVKCFAYCDTVGGGEMDFLEFIVSVWNFCTLDARTLTNFTFDLYDLDDDGEIAYDEIEAMIKELYGIGWDTSSLAREALNELALLSEKYGGGIPLDAFIRFQKSHSMLLFPAFCIQRVIQEKCGGVEYWTDQANRPKDDAPKHGERKFDRRHVQSVLRTYKTGSAAAILTHTGDPNEGLREWMAKAKETPVIDYDAVKKEIESKRGAKLLTIAEWRRRVNPKQREEYRKQLIREARIKKEQDERLEKERLELERLAAEKVAADLLAAKSHIIAMLKGGEELDEMQQSFALEHDLYTVMILGANAAEEIAREEAMKEKENMIEMEKAREEMILKRMEELENGEGEEENNPEVEEEKKGGKDRAMVEAVGGREEPNMGSNGRPKVHRKGRRMAEEGRWVDRPPPGDPPPATVKKAEAPSQIFDRKGKPLKQKNRRSSRRSSKRGSRSTSRGTSKNTSRNTSPTHDILNNHRSCSPIQGGVVPIIEAGGSNEGSIVVEPVVVREPATGPKLTPAEKILINQSKERRDSRRASRSANIAESRRNSRTWSRRDSKVGITDTEDEPGADQSLLAFQKANNIVSLEPIIKKQHRKGSLDDRLMQKSASISMTEGLKAEAESLIQAQD</sequence>
<feature type="compositionally biased region" description="Basic residues" evidence="5">
    <location>
        <begin position="525"/>
        <end position="543"/>
    </location>
</feature>
<feature type="compositionally biased region" description="Basic and acidic residues" evidence="5">
    <location>
        <begin position="489"/>
        <end position="498"/>
    </location>
</feature>
<keyword evidence="8" id="KW-1185">Reference proteome</keyword>
<dbReference type="InterPro" id="IPR011992">
    <property type="entry name" value="EF-hand-dom_pair"/>
</dbReference>
<feature type="compositionally biased region" description="Low complexity" evidence="5">
    <location>
        <begin position="544"/>
        <end position="559"/>
    </location>
</feature>
<keyword evidence="1" id="KW-0479">Metal-binding</keyword>
<dbReference type="SUPFAM" id="SSF47473">
    <property type="entry name" value="EF-hand"/>
    <property type="match status" value="1"/>
</dbReference>
<dbReference type="OrthoDB" id="191686at2759"/>
<evidence type="ECO:0000256" key="1">
    <source>
        <dbReference type="ARBA" id="ARBA00022723"/>
    </source>
</evidence>
<keyword evidence="2" id="KW-0677">Repeat</keyword>
<accession>A0A9W7FAV0</accession>
<name>A0A9W7FAV0_9STRA</name>
<dbReference type="Gene3D" id="1.10.238.10">
    <property type="entry name" value="EF-hand"/>
    <property type="match status" value="1"/>
</dbReference>
<proteinExistence type="predicted"/>
<evidence type="ECO:0000313" key="8">
    <source>
        <dbReference type="Proteomes" id="UP001165122"/>
    </source>
</evidence>
<dbReference type="PROSITE" id="PS50222">
    <property type="entry name" value="EF_HAND_2"/>
    <property type="match status" value="1"/>
</dbReference>
<gene>
    <name evidence="7" type="ORF">TrLO_g92</name>
</gene>
<evidence type="ECO:0000256" key="3">
    <source>
        <dbReference type="ARBA" id="ARBA00022837"/>
    </source>
</evidence>
<feature type="compositionally biased region" description="Acidic residues" evidence="5">
    <location>
        <begin position="438"/>
        <end position="452"/>
    </location>
</feature>
<dbReference type="PANTHER" id="PTHR45942">
    <property type="entry name" value="PROTEIN PHOSPATASE 3 REGULATORY SUBUNIT B ALPHA ISOFORM TYPE 1"/>
    <property type="match status" value="1"/>
</dbReference>
<organism evidence="7 8">
    <name type="scientific">Triparma laevis f. longispina</name>
    <dbReference type="NCBI Taxonomy" id="1714387"/>
    <lineage>
        <taxon>Eukaryota</taxon>
        <taxon>Sar</taxon>
        <taxon>Stramenopiles</taxon>
        <taxon>Ochrophyta</taxon>
        <taxon>Bolidophyceae</taxon>
        <taxon>Parmales</taxon>
        <taxon>Triparmaceae</taxon>
        <taxon>Triparma</taxon>
    </lineage>
</organism>
<reference evidence="8" key="1">
    <citation type="journal article" date="2023" name="Commun. Biol.">
        <title>Genome analysis of Parmales, the sister group of diatoms, reveals the evolutionary specialization of diatoms from phago-mixotrophs to photoautotrophs.</title>
        <authorList>
            <person name="Ban H."/>
            <person name="Sato S."/>
            <person name="Yoshikawa S."/>
            <person name="Yamada K."/>
            <person name="Nakamura Y."/>
            <person name="Ichinomiya M."/>
            <person name="Sato N."/>
            <person name="Blanc-Mathieu R."/>
            <person name="Endo H."/>
            <person name="Kuwata A."/>
            <person name="Ogata H."/>
        </authorList>
    </citation>
    <scope>NUCLEOTIDE SEQUENCE [LARGE SCALE GENOMIC DNA]</scope>
    <source>
        <strain evidence="8">NIES 3700</strain>
    </source>
</reference>
<dbReference type="InterPro" id="IPR018247">
    <property type="entry name" value="EF_Hand_1_Ca_BS"/>
</dbReference>
<keyword evidence="4" id="KW-0175">Coiled coil</keyword>
<dbReference type="GO" id="GO:0005509">
    <property type="term" value="F:calcium ion binding"/>
    <property type="evidence" value="ECO:0007669"/>
    <property type="project" value="InterPro"/>
</dbReference>
<protein>
    <recommendedName>
        <fullName evidence="6">EF-hand domain-containing protein</fullName>
    </recommendedName>
</protein>
<evidence type="ECO:0000256" key="4">
    <source>
        <dbReference type="SAM" id="Coils"/>
    </source>
</evidence>
<evidence type="ECO:0000256" key="2">
    <source>
        <dbReference type="ARBA" id="ARBA00022737"/>
    </source>
</evidence>